<proteinExistence type="predicted"/>
<evidence type="ECO:0000313" key="3">
    <source>
        <dbReference type="Proteomes" id="UP001321542"/>
    </source>
</evidence>
<protein>
    <submittedName>
        <fullName evidence="2">Uncharacterized protein</fullName>
    </submittedName>
</protein>
<feature type="region of interest" description="Disordered" evidence="1">
    <location>
        <begin position="61"/>
        <end position="92"/>
    </location>
</feature>
<evidence type="ECO:0000313" key="2">
    <source>
        <dbReference type="EMBL" id="BBC30102.1"/>
    </source>
</evidence>
<dbReference type="EMBL" id="AP018448">
    <property type="protein sequence ID" value="BBC30102.1"/>
    <property type="molecule type" value="Genomic_DNA"/>
</dbReference>
<reference evidence="2 3" key="2">
    <citation type="journal article" date="2023" name="ChemBioChem">
        <title>Acyltransferase Domain Exchange between Two Independent Type I Polyketide Synthases in the Same Producer Strain of Macrolide Antibiotics.</title>
        <authorList>
            <person name="Kudo F."/>
            <person name="Kishikawa K."/>
            <person name="Tsuboi K."/>
            <person name="Kido T."/>
            <person name="Usui T."/>
            <person name="Hashimoto J."/>
            <person name="Shin-Ya K."/>
            <person name="Miyanaga A."/>
            <person name="Eguchi T."/>
        </authorList>
    </citation>
    <scope>NUCLEOTIDE SEQUENCE [LARGE SCALE GENOMIC DNA]</scope>
    <source>
        <strain evidence="2 3">A-8890</strain>
    </source>
</reference>
<keyword evidence="3" id="KW-1185">Reference proteome</keyword>
<sequence length="92" mass="9745">MAPEGPGALVRALRDAPADRVGPPDRSPVVQTTNVSPVTDHFRSLPPWSVISPRERQAWSTRVSGVQAGPPLDDTTGISDMVTRARPSGAYG</sequence>
<feature type="region of interest" description="Disordered" evidence="1">
    <location>
        <begin position="14"/>
        <end position="35"/>
    </location>
</feature>
<organism evidence="2 3">
    <name type="scientific">Streptomyces graminofaciens</name>
    <dbReference type="NCBI Taxonomy" id="68212"/>
    <lineage>
        <taxon>Bacteria</taxon>
        <taxon>Bacillati</taxon>
        <taxon>Actinomycetota</taxon>
        <taxon>Actinomycetes</taxon>
        <taxon>Kitasatosporales</taxon>
        <taxon>Streptomycetaceae</taxon>
        <taxon>Streptomyces</taxon>
    </lineage>
</organism>
<gene>
    <name evidence="2" type="ORF">SGFS_013960</name>
</gene>
<accession>A0ABN5V9X2</accession>
<reference evidence="2 3" key="1">
    <citation type="journal article" date="2010" name="ChemBioChem">
        <title>Cloning and characterization of the biosynthetic gene cluster of 16-membered macrolide antibiotic FD-891: involvement of a dual functional cytochrome P450 monooxygenase catalyzing epoxidation and hydroxylation.</title>
        <authorList>
            <person name="Kudo F."/>
            <person name="Motegi A."/>
            <person name="Mizoue K."/>
            <person name="Eguchi T."/>
        </authorList>
    </citation>
    <scope>NUCLEOTIDE SEQUENCE [LARGE SCALE GENOMIC DNA]</scope>
    <source>
        <strain evidence="2 3">A-8890</strain>
    </source>
</reference>
<evidence type="ECO:0000256" key="1">
    <source>
        <dbReference type="SAM" id="MobiDB-lite"/>
    </source>
</evidence>
<dbReference type="Proteomes" id="UP001321542">
    <property type="component" value="Chromosome"/>
</dbReference>
<name>A0ABN5V9X2_9ACTN</name>